<evidence type="ECO:0000256" key="7">
    <source>
        <dbReference type="ARBA" id="ARBA00023137"/>
    </source>
</evidence>
<evidence type="ECO:0000256" key="6">
    <source>
        <dbReference type="ARBA" id="ARBA00022840"/>
    </source>
</evidence>
<evidence type="ECO:0000313" key="15">
    <source>
        <dbReference type="Proteomes" id="UP000290572"/>
    </source>
</evidence>
<evidence type="ECO:0000256" key="1">
    <source>
        <dbReference type="ARBA" id="ARBA00012513"/>
    </source>
</evidence>
<dbReference type="Pfam" id="PF00069">
    <property type="entry name" value="Pkinase"/>
    <property type="match status" value="1"/>
</dbReference>
<dbReference type="InterPro" id="IPR011009">
    <property type="entry name" value="Kinase-like_dom_sf"/>
</dbReference>
<evidence type="ECO:0000256" key="3">
    <source>
        <dbReference type="ARBA" id="ARBA00022679"/>
    </source>
</evidence>
<dbReference type="GO" id="GO:0004674">
    <property type="term" value="F:protein serine/threonine kinase activity"/>
    <property type="evidence" value="ECO:0007669"/>
    <property type="project" value="UniProtKB-KW"/>
</dbReference>
<keyword evidence="2" id="KW-0723">Serine/threonine-protein kinase</keyword>
<dbReference type="SUPFAM" id="SSF56112">
    <property type="entry name" value="Protein kinase-like (PK-like)"/>
    <property type="match status" value="1"/>
</dbReference>
<organism evidence="14 15">
    <name type="scientific">Labeo rohita</name>
    <name type="common">Indian major carp</name>
    <name type="synonym">Cyprinus rohita</name>
    <dbReference type="NCBI Taxonomy" id="84645"/>
    <lineage>
        <taxon>Eukaryota</taxon>
        <taxon>Metazoa</taxon>
        <taxon>Chordata</taxon>
        <taxon>Craniata</taxon>
        <taxon>Vertebrata</taxon>
        <taxon>Euteleostomi</taxon>
        <taxon>Actinopterygii</taxon>
        <taxon>Neopterygii</taxon>
        <taxon>Teleostei</taxon>
        <taxon>Ostariophysi</taxon>
        <taxon>Cypriniformes</taxon>
        <taxon>Cyprinidae</taxon>
        <taxon>Labeoninae</taxon>
        <taxon>Labeonini</taxon>
        <taxon>Labeo</taxon>
    </lineage>
</organism>
<feature type="domain" description="Protein kinase" evidence="13">
    <location>
        <begin position="309"/>
        <end position="560"/>
    </location>
</feature>
<evidence type="ECO:0000256" key="4">
    <source>
        <dbReference type="ARBA" id="ARBA00022741"/>
    </source>
</evidence>
<evidence type="ECO:0000256" key="5">
    <source>
        <dbReference type="ARBA" id="ARBA00022777"/>
    </source>
</evidence>
<protein>
    <recommendedName>
        <fullName evidence="1">non-specific serine/threonine protein kinase</fullName>
        <ecNumber evidence="1">2.7.11.1</ecNumber>
    </recommendedName>
</protein>
<dbReference type="GO" id="GO:0005524">
    <property type="term" value="F:ATP binding"/>
    <property type="evidence" value="ECO:0007669"/>
    <property type="project" value="UniProtKB-UniRule"/>
</dbReference>
<comment type="caution">
    <text evidence="14">The sequence shown here is derived from an EMBL/GenBank/DDBJ whole genome shotgun (WGS) entry which is preliminary data.</text>
</comment>
<dbReference type="PANTHER" id="PTHR44899:SF4">
    <property type="entry name" value="SERINE_THREONINE-PROTEIN KINASE NEK1"/>
    <property type="match status" value="1"/>
</dbReference>
<feature type="binding site" evidence="10">
    <location>
        <position position="337"/>
    </location>
    <ligand>
        <name>ATP</name>
        <dbReference type="ChEBI" id="CHEBI:30616"/>
    </ligand>
</feature>
<dbReference type="GO" id="GO:0004713">
    <property type="term" value="F:protein tyrosine kinase activity"/>
    <property type="evidence" value="ECO:0007669"/>
    <property type="project" value="UniProtKB-KW"/>
</dbReference>
<keyword evidence="12" id="KW-1133">Transmembrane helix</keyword>
<dbReference type="PANTHER" id="PTHR44899">
    <property type="entry name" value="CAMK FAMILY PROTEIN KINASE"/>
    <property type="match status" value="1"/>
</dbReference>
<dbReference type="PROSITE" id="PS00107">
    <property type="entry name" value="PROTEIN_KINASE_ATP"/>
    <property type="match status" value="1"/>
</dbReference>
<feature type="compositionally biased region" description="Polar residues" evidence="11">
    <location>
        <begin position="660"/>
        <end position="676"/>
    </location>
</feature>
<keyword evidence="15" id="KW-1185">Reference proteome</keyword>
<evidence type="ECO:0000256" key="11">
    <source>
        <dbReference type="SAM" id="MobiDB-lite"/>
    </source>
</evidence>
<dbReference type="PROSITE" id="PS00109">
    <property type="entry name" value="PROTEIN_KINASE_TYR"/>
    <property type="match status" value="1"/>
</dbReference>
<keyword evidence="6 10" id="KW-0067">ATP-binding</keyword>
<name>A0A498M079_LABRO</name>
<keyword evidence="5 14" id="KW-0418">Kinase</keyword>
<evidence type="ECO:0000313" key="14">
    <source>
        <dbReference type="EMBL" id="RXN10767.1"/>
    </source>
</evidence>
<dbReference type="InterPro" id="IPR051131">
    <property type="entry name" value="NEK_Ser/Thr_kinase_NIMA"/>
</dbReference>
<feature type="transmembrane region" description="Helical" evidence="12">
    <location>
        <begin position="67"/>
        <end position="86"/>
    </location>
</feature>
<dbReference type="InterPro" id="IPR017441">
    <property type="entry name" value="Protein_kinase_ATP_BS"/>
</dbReference>
<dbReference type="InterPro" id="IPR008266">
    <property type="entry name" value="Tyr_kinase_AS"/>
</dbReference>
<evidence type="ECO:0000256" key="2">
    <source>
        <dbReference type="ARBA" id="ARBA00022527"/>
    </source>
</evidence>
<evidence type="ECO:0000256" key="9">
    <source>
        <dbReference type="ARBA" id="ARBA00048679"/>
    </source>
</evidence>
<comment type="catalytic activity">
    <reaction evidence="8">
        <text>L-threonyl-[protein] + ATP = O-phospho-L-threonyl-[protein] + ADP + H(+)</text>
        <dbReference type="Rhea" id="RHEA:46608"/>
        <dbReference type="Rhea" id="RHEA-COMP:11060"/>
        <dbReference type="Rhea" id="RHEA-COMP:11605"/>
        <dbReference type="ChEBI" id="CHEBI:15378"/>
        <dbReference type="ChEBI" id="CHEBI:30013"/>
        <dbReference type="ChEBI" id="CHEBI:30616"/>
        <dbReference type="ChEBI" id="CHEBI:61977"/>
        <dbReference type="ChEBI" id="CHEBI:456216"/>
        <dbReference type="EC" id="2.7.11.1"/>
    </reaction>
</comment>
<dbReference type="Proteomes" id="UP000290572">
    <property type="component" value="Unassembled WGS sequence"/>
</dbReference>
<proteinExistence type="predicted"/>
<comment type="catalytic activity">
    <reaction evidence="9">
        <text>L-seryl-[protein] + ATP = O-phospho-L-seryl-[protein] + ADP + H(+)</text>
        <dbReference type="Rhea" id="RHEA:17989"/>
        <dbReference type="Rhea" id="RHEA-COMP:9863"/>
        <dbReference type="Rhea" id="RHEA-COMP:11604"/>
        <dbReference type="ChEBI" id="CHEBI:15378"/>
        <dbReference type="ChEBI" id="CHEBI:29999"/>
        <dbReference type="ChEBI" id="CHEBI:30616"/>
        <dbReference type="ChEBI" id="CHEBI:83421"/>
        <dbReference type="ChEBI" id="CHEBI:456216"/>
        <dbReference type="EC" id="2.7.11.1"/>
    </reaction>
</comment>
<accession>A0A498M079</accession>
<gene>
    <name evidence="14" type="ORF">ROHU_030398</name>
</gene>
<dbReference type="Gene3D" id="1.10.510.10">
    <property type="entry name" value="Transferase(Phosphotransferase) domain 1"/>
    <property type="match status" value="1"/>
</dbReference>
<dbReference type="PROSITE" id="PS50011">
    <property type="entry name" value="PROTEIN_KINASE_DOM"/>
    <property type="match status" value="1"/>
</dbReference>
<dbReference type="EMBL" id="QBIY01013173">
    <property type="protein sequence ID" value="RXN10767.1"/>
    <property type="molecule type" value="Genomic_DNA"/>
</dbReference>
<reference evidence="14 15" key="1">
    <citation type="submission" date="2018-03" db="EMBL/GenBank/DDBJ databases">
        <title>Draft genome sequence of Rohu Carp (Labeo rohita).</title>
        <authorList>
            <person name="Das P."/>
            <person name="Kushwaha B."/>
            <person name="Joshi C.G."/>
            <person name="Kumar D."/>
            <person name="Nagpure N.S."/>
            <person name="Sahoo L."/>
            <person name="Das S.P."/>
            <person name="Bit A."/>
            <person name="Patnaik S."/>
            <person name="Meher P.K."/>
            <person name="Jayasankar P."/>
            <person name="Koringa P.G."/>
            <person name="Patel N.V."/>
            <person name="Hinsu A.T."/>
            <person name="Kumar R."/>
            <person name="Pandey M."/>
            <person name="Agarwal S."/>
            <person name="Srivastava S."/>
            <person name="Singh M."/>
            <person name="Iquebal M.A."/>
            <person name="Jaiswal S."/>
            <person name="Angadi U.B."/>
            <person name="Kumar N."/>
            <person name="Raza M."/>
            <person name="Shah T.M."/>
            <person name="Rai A."/>
            <person name="Jena J.K."/>
        </authorList>
    </citation>
    <scope>NUCLEOTIDE SEQUENCE [LARGE SCALE GENOMIC DNA]</scope>
    <source>
        <strain evidence="14">DASCIFA01</strain>
        <tissue evidence="14">Testis</tissue>
    </source>
</reference>
<keyword evidence="12" id="KW-0812">Transmembrane</keyword>
<evidence type="ECO:0000256" key="8">
    <source>
        <dbReference type="ARBA" id="ARBA00047899"/>
    </source>
</evidence>
<keyword evidence="4 10" id="KW-0547">Nucleotide-binding</keyword>
<evidence type="ECO:0000259" key="13">
    <source>
        <dbReference type="PROSITE" id="PS50011"/>
    </source>
</evidence>
<dbReference type="SMART" id="SM00219">
    <property type="entry name" value="TyrKc"/>
    <property type="match status" value="1"/>
</dbReference>
<dbReference type="EC" id="2.7.11.1" evidence="1"/>
<dbReference type="AlphaFoldDB" id="A0A498M079"/>
<evidence type="ECO:0000256" key="12">
    <source>
        <dbReference type="SAM" id="Phobius"/>
    </source>
</evidence>
<feature type="transmembrane region" description="Helical" evidence="12">
    <location>
        <begin position="20"/>
        <end position="38"/>
    </location>
</feature>
<sequence>MQHERLHVKHRGHEAMHAEMVLILIATLVVAQIVLVQWKQRHCRSYNMVTLLQMWVVPLYFTIKLYWWRFLSTWGMFSVITSYVIFRATRKPLSCRTPRMVYKWFLLIYKLSYAVGVIGYLAIMFTMFGFNVFFRIKAEDSMDVGVIMLFYGLYYGVMGRDFAEICSDYMASTIGRDTTKQVLKESLYEKLIAAGILPRQAGDDGELQTGVAGSAEIVRDADQERDTTKQVLKESLYEKLIAAGILPRQAGDDGELQTGVAGSAEIVRDADQEMHDYRKLSEASDDSSSSNKSTGEPPSFHEVIEKHGYTIKEEVGRGATGIVFLVNNEEKDQFVVKQLNSRDRKELATVKKEIEILKKMMHGYIVSYVDSFEDKQSGLFYIVMEYCAGGDLFKKMQTQKGFFEEHQILDWFVQICLALQYIHKNNVLHRDIRPQNVFLTEDGYINLGDFGCSKILERADAYAATFVGASLYVSPEVHQSRYNSKSDIWSLGWLLHDLCMLDVWSNSIKRCCAHAYSMEGTPPQISERYSQELQDLIRQMLSCDPKDRPSADEILAKPFLEDAVKRNMKIPEALEQKLIKSICTFDEAYNKHYEQFETLVSVGVSAAGSVTGAAANIAVRKLTGKIFKFRDFASTSTSDNEHHAEHSSPNMAEIPLMTVPNESSPNQTEAASVTST</sequence>
<feature type="region of interest" description="Disordered" evidence="11">
    <location>
        <begin position="277"/>
        <end position="301"/>
    </location>
</feature>
<keyword evidence="12" id="KW-0472">Membrane</keyword>
<evidence type="ECO:0000256" key="10">
    <source>
        <dbReference type="PROSITE-ProRule" id="PRU10141"/>
    </source>
</evidence>
<dbReference type="FunFam" id="1.10.510.10:FF:001193">
    <property type="entry name" value="Si:dkey-192d15.1"/>
    <property type="match status" value="1"/>
</dbReference>
<feature type="region of interest" description="Disordered" evidence="11">
    <location>
        <begin position="637"/>
        <end position="676"/>
    </location>
</feature>
<keyword evidence="3" id="KW-0808">Transferase</keyword>
<feature type="transmembrane region" description="Helical" evidence="12">
    <location>
        <begin position="107"/>
        <end position="134"/>
    </location>
</feature>
<keyword evidence="7" id="KW-0829">Tyrosine-protein kinase</keyword>
<dbReference type="InterPro" id="IPR000719">
    <property type="entry name" value="Prot_kinase_dom"/>
</dbReference>
<dbReference type="InterPro" id="IPR020635">
    <property type="entry name" value="Tyr_kinase_cat_dom"/>
</dbReference>